<feature type="domain" description="OmpR/PhoB-type" evidence="9">
    <location>
        <begin position="133"/>
        <end position="231"/>
    </location>
</feature>
<dbReference type="GO" id="GO:0000976">
    <property type="term" value="F:transcription cis-regulatory region binding"/>
    <property type="evidence" value="ECO:0007669"/>
    <property type="project" value="TreeGrafter"/>
</dbReference>
<reference evidence="10 11" key="1">
    <citation type="journal article" date="2012" name="J. Bacteriol.">
        <title>Genome Sequence of the Filamentous Bacterium Fibrisoma limi BUZ 3T.</title>
        <authorList>
            <person name="Filippini M."/>
            <person name="Qi W."/>
            <person name="Jaenicke S."/>
            <person name="Goesmann A."/>
            <person name="Smits T.H."/>
            <person name="Bagheri H.C."/>
        </authorList>
    </citation>
    <scope>NUCLEOTIDE SEQUENCE [LARGE SCALE GENOMIC DNA]</scope>
    <source>
        <strain evidence="11">BUZ 3T</strain>
    </source>
</reference>
<dbReference type="FunFam" id="3.40.50.2300:FF:000001">
    <property type="entry name" value="DNA-binding response regulator PhoB"/>
    <property type="match status" value="1"/>
</dbReference>
<dbReference type="Pfam" id="PF00072">
    <property type="entry name" value="Response_reg"/>
    <property type="match status" value="1"/>
</dbReference>
<proteinExistence type="predicted"/>
<protein>
    <submittedName>
        <fullName evidence="10">Transcriptional regulatory protein cusR</fullName>
    </submittedName>
</protein>
<dbReference type="STRING" id="1185876.BN8_05244"/>
<evidence type="ECO:0000256" key="5">
    <source>
        <dbReference type="ARBA" id="ARBA00023163"/>
    </source>
</evidence>
<evidence type="ECO:0000256" key="4">
    <source>
        <dbReference type="ARBA" id="ARBA00023125"/>
    </source>
</evidence>
<dbReference type="Pfam" id="PF00486">
    <property type="entry name" value="Trans_reg_C"/>
    <property type="match status" value="1"/>
</dbReference>
<keyword evidence="11" id="KW-1185">Reference proteome</keyword>
<dbReference type="Gene3D" id="6.10.250.690">
    <property type="match status" value="1"/>
</dbReference>
<dbReference type="InterPro" id="IPR039420">
    <property type="entry name" value="WalR-like"/>
</dbReference>
<sequence length="232" mass="26673">MYLSMKRILIIEDDRRIALNVSRSLQDEGYQTEIAYDGYNGRALALGGAFDLLILDINLPGINGYEICRNVRTEKPRLPIIMLTALGEVEDKIEGLERGADDYLVKPFDLRELSARVATCFRRTDLMANPHQEEVIQLADLTVNFSSKIVSRQNRTIDLTAKEFSLLEYMLRHQGRVISKMDLTENVWGINYDPGTNVVEVYINYLRKKIDKDFETKLIHTRPGLGYILKEE</sequence>
<feature type="modified residue" description="4-aspartylphosphate" evidence="6">
    <location>
        <position position="56"/>
    </location>
</feature>
<dbReference type="SUPFAM" id="SSF52172">
    <property type="entry name" value="CheY-like"/>
    <property type="match status" value="1"/>
</dbReference>
<dbReference type="InterPro" id="IPR001789">
    <property type="entry name" value="Sig_transdc_resp-reg_receiver"/>
</dbReference>
<evidence type="ECO:0000256" key="3">
    <source>
        <dbReference type="ARBA" id="ARBA00023015"/>
    </source>
</evidence>
<keyword evidence="4 7" id="KW-0238">DNA-binding</keyword>
<dbReference type="PANTHER" id="PTHR48111">
    <property type="entry name" value="REGULATOR OF RPOS"/>
    <property type="match status" value="1"/>
</dbReference>
<evidence type="ECO:0000313" key="11">
    <source>
        <dbReference type="Proteomes" id="UP000009309"/>
    </source>
</evidence>
<dbReference type="InterPro" id="IPR011006">
    <property type="entry name" value="CheY-like_superfamily"/>
</dbReference>
<dbReference type="PROSITE" id="PS50110">
    <property type="entry name" value="RESPONSE_REGULATORY"/>
    <property type="match status" value="1"/>
</dbReference>
<evidence type="ECO:0000256" key="6">
    <source>
        <dbReference type="PROSITE-ProRule" id="PRU00169"/>
    </source>
</evidence>
<dbReference type="GO" id="GO:0006355">
    <property type="term" value="P:regulation of DNA-templated transcription"/>
    <property type="evidence" value="ECO:0007669"/>
    <property type="project" value="InterPro"/>
</dbReference>
<evidence type="ECO:0000259" key="9">
    <source>
        <dbReference type="PROSITE" id="PS51755"/>
    </source>
</evidence>
<evidence type="ECO:0000313" key="10">
    <source>
        <dbReference type="EMBL" id="CCH55944.1"/>
    </source>
</evidence>
<dbReference type="GO" id="GO:0032993">
    <property type="term" value="C:protein-DNA complex"/>
    <property type="evidence" value="ECO:0007669"/>
    <property type="project" value="TreeGrafter"/>
</dbReference>
<organism evidence="10 11">
    <name type="scientific">Fibrisoma limi BUZ 3</name>
    <dbReference type="NCBI Taxonomy" id="1185876"/>
    <lineage>
        <taxon>Bacteria</taxon>
        <taxon>Pseudomonadati</taxon>
        <taxon>Bacteroidota</taxon>
        <taxon>Cytophagia</taxon>
        <taxon>Cytophagales</taxon>
        <taxon>Spirosomataceae</taxon>
        <taxon>Fibrisoma</taxon>
    </lineage>
</organism>
<dbReference type="InterPro" id="IPR001867">
    <property type="entry name" value="OmpR/PhoB-type_DNA-bd"/>
</dbReference>
<dbReference type="PROSITE" id="PS51755">
    <property type="entry name" value="OMPR_PHOB"/>
    <property type="match status" value="1"/>
</dbReference>
<evidence type="ECO:0000256" key="7">
    <source>
        <dbReference type="PROSITE-ProRule" id="PRU01091"/>
    </source>
</evidence>
<dbReference type="GO" id="GO:0000156">
    <property type="term" value="F:phosphorelay response regulator activity"/>
    <property type="evidence" value="ECO:0007669"/>
    <property type="project" value="TreeGrafter"/>
</dbReference>
<dbReference type="SMART" id="SM00448">
    <property type="entry name" value="REC"/>
    <property type="match status" value="1"/>
</dbReference>
<dbReference type="EMBL" id="CAIT01000009">
    <property type="protein sequence ID" value="CCH55944.1"/>
    <property type="molecule type" value="Genomic_DNA"/>
</dbReference>
<dbReference type="Gene3D" id="3.40.50.2300">
    <property type="match status" value="1"/>
</dbReference>
<evidence type="ECO:0000256" key="2">
    <source>
        <dbReference type="ARBA" id="ARBA00023012"/>
    </source>
</evidence>
<dbReference type="InterPro" id="IPR036388">
    <property type="entry name" value="WH-like_DNA-bd_sf"/>
</dbReference>
<gene>
    <name evidence="10" type="ORF">BN8_05244</name>
</gene>
<evidence type="ECO:0000259" key="8">
    <source>
        <dbReference type="PROSITE" id="PS50110"/>
    </source>
</evidence>
<dbReference type="InterPro" id="IPR016032">
    <property type="entry name" value="Sig_transdc_resp-reg_C-effctor"/>
</dbReference>
<dbReference type="SUPFAM" id="SSF46894">
    <property type="entry name" value="C-terminal effector domain of the bipartite response regulators"/>
    <property type="match status" value="1"/>
</dbReference>
<dbReference type="GO" id="GO:0005829">
    <property type="term" value="C:cytosol"/>
    <property type="evidence" value="ECO:0007669"/>
    <property type="project" value="TreeGrafter"/>
</dbReference>
<name>I2GPW6_9BACT</name>
<dbReference type="eggNOG" id="COG0745">
    <property type="taxonomic scope" value="Bacteria"/>
</dbReference>
<evidence type="ECO:0000256" key="1">
    <source>
        <dbReference type="ARBA" id="ARBA00022553"/>
    </source>
</evidence>
<keyword evidence="3" id="KW-0805">Transcription regulation</keyword>
<keyword evidence="2" id="KW-0902">Two-component regulatory system</keyword>
<dbReference type="FunFam" id="1.10.10.10:FF:000005">
    <property type="entry name" value="Two-component system response regulator"/>
    <property type="match status" value="1"/>
</dbReference>
<dbReference type="Proteomes" id="UP000009309">
    <property type="component" value="Unassembled WGS sequence"/>
</dbReference>
<feature type="domain" description="Response regulatory" evidence="8">
    <location>
        <begin position="7"/>
        <end position="121"/>
    </location>
</feature>
<feature type="DNA-binding region" description="OmpR/PhoB-type" evidence="7">
    <location>
        <begin position="133"/>
        <end position="231"/>
    </location>
</feature>
<keyword evidence="1 6" id="KW-0597">Phosphoprotein</keyword>
<dbReference type="SMART" id="SM00862">
    <property type="entry name" value="Trans_reg_C"/>
    <property type="match status" value="1"/>
</dbReference>
<dbReference type="CDD" id="cd00383">
    <property type="entry name" value="trans_reg_C"/>
    <property type="match status" value="1"/>
</dbReference>
<accession>I2GPW6</accession>
<keyword evidence="5" id="KW-0804">Transcription</keyword>
<dbReference type="AlphaFoldDB" id="I2GPW6"/>
<comment type="caution">
    <text evidence="10">The sequence shown here is derived from an EMBL/GenBank/DDBJ whole genome shotgun (WGS) entry which is preliminary data.</text>
</comment>
<dbReference type="Gene3D" id="1.10.10.10">
    <property type="entry name" value="Winged helix-like DNA-binding domain superfamily/Winged helix DNA-binding domain"/>
    <property type="match status" value="1"/>
</dbReference>
<dbReference type="PANTHER" id="PTHR48111:SF22">
    <property type="entry name" value="REGULATOR OF RPOS"/>
    <property type="match status" value="1"/>
</dbReference>